<organism evidence="9 10">
    <name type="scientific">Clostridium sardiniense</name>
    <name type="common">Clostridium absonum</name>
    <dbReference type="NCBI Taxonomy" id="29369"/>
    <lineage>
        <taxon>Bacteria</taxon>
        <taxon>Bacillati</taxon>
        <taxon>Bacillota</taxon>
        <taxon>Clostridia</taxon>
        <taxon>Eubacteriales</taxon>
        <taxon>Clostridiaceae</taxon>
        <taxon>Clostridium</taxon>
    </lineage>
</organism>
<protein>
    <submittedName>
        <fullName evidence="9">Sigma-70 family RNA polymerase sigma factor</fullName>
    </submittedName>
</protein>
<evidence type="ECO:0000256" key="4">
    <source>
        <dbReference type="ARBA" id="ARBA00023163"/>
    </source>
</evidence>
<dbReference type="RefSeq" id="WP_221861947.1">
    <property type="nucleotide sequence ID" value="NZ_JAIKTU010000013.1"/>
</dbReference>
<evidence type="ECO:0000259" key="7">
    <source>
        <dbReference type="Pfam" id="PF08281"/>
    </source>
</evidence>
<evidence type="ECO:0000256" key="3">
    <source>
        <dbReference type="ARBA" id="ARBA00023082"/>
    </source>
</evidence>
<dbReference type="Gene3D" id="1.10.10.10">
    <property type="entry name" value="Winged helix-like DNA-binding domain superfamily/Winged helix DNA-binding domain"/>
    <property type="match status" value="1"/>
</dbReference>
<comment type="caution">
    <text evidence="9">The sequence shown here is derived from an EMBL/GenBank/DDBJ whole genome shotgun (WGS) entry which is preliminary data.</text>
</comment>
<dbReference type="InterPro" id="IPR014284">
    <property type="entry name" value="RNA_pol_sigma-70_dom"/>
</dbReference>
<evidence type="ECO:0000313" key="9">
    <source>
        <dbReference type="EMBL" id="MBY0756719.1"/>
    </source>
</evidence>
<evidence type="ECO:0000256" key="5">
    <source>
        <dbReference type="SAM" id="Phobius"/>
    </source>
</evidence>
<dbReference type="Gene3D" id="1.10.1740.10">
    <property type="match status" value="1"/>
</dbReference>
<dbReference type="PANTHER" id="PTHR43133:SF51">
    <property type="entry name" value="RNA POLYMERASE SIGMA FACTOR"/>
    <property type="match status" value="1"/>
</dbReference>
<keyword evidence="2" id="KW-0805">Transcription regulation</keyword>
<accession>A0ABS7L0X5</accession>
<dbReference type="Pfam" id="PF08281">
    <property type="entry name" value="Sigma70_r4_2"/>
    <property type="match status" value="1"/>
</dbReference>
<dbReference type="Pfam" id="PF16403">
    <property type="entry name" value="Bact_surface_Ig-like"/>
    <property type="match status" value="1"/>
</dbReference>
<dbReference type="InterPro" id="IPR032179">
    <property type="entry name" value="Cry22Aa_Ig-like"/>
</dbReference>
<dbReference type="Pfam" id="PF04542">
    <property type="entry name" value="Sigma70_r2"/>
    <property type="match status" value="1"/>
</dbReference>
<feature type="transmembrane region" description="Helical" evidence="5">
    <location>
        <begin position="236"/>
        <end position="255"/>
    </location>
</feature>
<dbReference type="InterPro" id="IPR013325">
    <property type="entry name" value="RNA_pol_sigma_r2"/>
</dbReference>
<keyword evidence="10" id="KW-1185">Reference proteome</keyword>
<dbReference type="SUPFAM" id="SSF88946">
    <property type="entry name" value="Sigma2 domain of RNA polymerase sigma factors"/>
    <property type="match status" value="1"/>
</dbReference>
<feature type="domain" description="Pesticidal crystal protein Cry22Aa Ig-like" evidence="8">
    <location>
        <begin position="304"/>
        <end position="373"/>
    </location>
</feature>
<sequence length="375" mass="43453">MDKSIYIDKFMKGDSDSFNYIYNKYYNKIYFLCLSILRNETDSLDATQEVFIQIYKSIAKLKDKSKFDFWINKIAISKCSNIIRKNKKLLLVGDDLEIYETYLEEDSLDNPENLVVNSDEKVQILKIINKLSPKKRIVIILFYYNSLKIKEISDLLKCSEGTVKSRLNSARIDIKNYLEKDSVKTYNISFPGIFVALKEIEFNKVPINEVLKNISNINNRGFNFRRNNINIFSKTLNITNIFYILFISIISLNLINIGKRINIMYDNSANKTINEKLRYSVTDSDGNTTVKERIVNIKKDYPPEILGADDKTIKVGEQFNEFDGVYARDDIDASVSSKVIGKVDVNKQGKYTIKYIAKDSKGNTSIKYRIINVER</sequence>
<dbReference type="SUPFAM" id="SSF88659">
    <property type="entry name" value="Sigma3 and sigma4 domains of RNA polymerase sigma factors"/>
    <property type="match status" value="1"/>
</dbReference>
<dbReference type="PANTHER" id="PTHR43133">
    <property type="entry name" value="RNA POLYMERASE ECF-TYPE SIGMA FACTO"/>
    <property type="match status" value="1"/>
</dbReference>
<dbReference type="InterPro" id="IPR013249">
    <property type="entry name" value="RNA_pol_sigma70_r4_t2"/>
</dbReference>
<keyword evidence="5" id="KW-1133">Transmembrane helix</keyword>
<evidence type="ECO:0000259" key="6">
    <source>
        <dbReference type="Pfam" id="PF04542"/>
    </source>
</evidence>
<dbReference type="CDD" id="cd06171">
    <property type="entry name" value="Sigma70_r4"/>
    <property type="match status" value="1"/>
</dbReference>
<dbReference type="InterPro" id="IPR007627">
    <property type="entry name" value="RNA_pol_sigma70_r2"/>
</dbReference>
<dbReference type="InterPro" id="IPR013324">
    <property type="entry name" value="RNA_pol_sigma_r3/r4-like"/>
</dbReference>
<dbReference type="Gene3D" id="2.60.40.10">
    <property type="entry name" value="Immunoglobulins"/>
    <property type="match status" value="1"/>
</dbReference>
<evidence type="ECO:0000256" key="1">
    <source>
        <dbReference type="ARBA" id="ARBA00010641"/>
    </source>
</evidence>
<evidence type="ECO:0000259" key="8">
    <source>
        <dbReference type="Pfam" id="PF16403"/>
    </source>
</evidence>
<dbReference type="InterPro" id="IPR013783">
    <property type="entry name" value="Ig-like_fold"/>
</dbReference>
<dbReference type="NCBIfam" id="TIGR02937">
    <property type="entry name" value="sigma70-ECF"/>
    <property type="match status" value="1"/>
</dbReference>
<evidence type="ECO:0000256" key="2">
    <source>
        <dbReference type="ARBA" id="ARBA00023015"/>
    </source>
</evidence>
<dbReference type="EMBL" id="JAIKTU010000013">
    <property type="protein sequence ID" value="MBY0756719.1"/>
    <property type="molecule type" value="Genomic_DNA"/>
</dbReference>
<keyword evidence="5" id="KW-0472">Membrane</keyword>
<keyword evidence="4" id="KW-0804">Transcription</keyword>
<reference evidence="9 10" key="1">
    <citation type="journal article" date="2021" name="Cell Host Microbe">
        <title>in vivo commensal control of Clostridioides difficile virulence.</title>
        <authorList>
            <person name="Girinathan B.P."/>
            <person name="Dibenedetto N."/>
            <person name="Worley J.N."/>
            <person name="Peltier J."/>
            <person name="Arrieta-Ortiz M.L."/>
            <person name="Rupa Christinal Immanuel S."/>
            <person name="Lavin R."/>
            <person name="Delaney M.L."/>
            <person name="Cummins C."/>
            <person name="Hoffmann M."/>
            <person name="Luo Y."/>
            <person name="Gonzalez-Escalona N."/>
            <person name="Allard M."/>
            <person name="Onderdonk A.B."/>
            <person name="Gerber G.K."/>
            <person name="Sonenshein A.L."/>
            <person name="Baliga N."/>
            <person name="Dupuy B."/>
            <person name="Bry L."/>
        </authorList>
    </citation>
    <scope>NUCLEOTIDE SEQUENCE [LARGE SCALE GENOMIC DNA]</scope>
    <source>
        <strain evidence="9 10">DSM 599</strain>
    </source>
</reference>
<name>A0ABS7L0X5_CLOSR</name>
<feature type="domain" description="RNA polymerase sigma factor 70 region 4 type 2" evidence="7">
    <location>
        <begin position="122"/>
        <end position="171"/>
    </location>
</feature>
<evidence type="ECO:0000313" key="10">
    <source>
        <dbReference type="Proteomes" id="UP001299068"/>
    </source>
</evidence>
<proteinExistence type="inferred from homology"/>
<gene>
    <name evidence="9" type="ORF">K5V21_14820</name>
</gene>
<comment type="similarity">
    <text evidence="1">Belongs to the sigma-70 factor family. ECF subfamily.</text>
</comment>
<dbReference type="Proteomes" id="UP001299068">
    <property type="component" value="Unassembled WGS sequence"/>
</dbReference>
<dbReference type="InterPro" id="IPR036388">
    <property type="entry name" value="WH-like_DNA-bd_sf"/>
</dbReference>
<keyword evidence="5" id="KW-0812">Transmembrane</keyword>
<keyword evidence="3" id="KW-0731">Sigma factor</keyword>
<dbReference type="InterPro" id="IPR039425">
    <property type="entry name" value="RNA_pol_sigma-70-like"/>
</dbReference>
<feature type="domain" description="RNA polymerase sigma-70 region 2" evidence="6">
    <location>
        <begin position="21"/>
        <end position="88"/>
    </location>
</feature>